<dbReference type="AlphaFoldDB" id="A0A7I8KH84"/>
<dbReference type="InterPro" id="IPR023213">
    <property type="entry name" value="CAT-like_dom_sf"/>
</dbReference>
<evidence type="ECO:0000313" key="5">
    <source>
        <dbReference type="EMBL" id="CAA7397169.1"/>
    </source>
</evidence>
<keyword evidence="3" id="KW-0012">Acyltransferase</keyword>
<accession>A0A7I8KH84</accession>
<evidence type="ECO:0000313" key="6">
    <source>
        <dbReference type="Proteomes" id="UP000663760"/>
    </source>
</evidence>
<evidence type="ECO:0000256" key="2">
    <source>
        <dbReference type="ARBA" id="ARBA00022679"/>
    </source>
</evidence>
<evidence type="ECO:0000256" key="1">
    <source>
        <dbReference type="ARBA" id="ARBA00009861"/>
    </source>
</evidence>
<dbReference type="PANTHER" id="PTHR31642:SF26">
    <property type="entry name" value="HXXXD-TYPE ACYL-TRANSFERASE FAMILY PROTEIN"/>
    <property type="match status" value="1"/>
</dbReference>
<feature type="region of interest" description="Disordered" evidence="4">
    <location>
        <begin position="440"/>
        <end position="459"/>
    </location>
</feature>
<proteinExistence type="inferred from homology"/>
<evidence type="ECO:0000256" key="3">
    <source>
        <dbReference type="ARBA" id="ARBA00023315"/>
    </source>
</evidence>
<keyword evidence="6" id="KW-1185">Reference proteome</keyword>
<gene>
    <name evidence="5" type="ORF">SI8410_06007834</name>
</gene>
<evidence type="ECO:0000256" key="4">
    <source>
        <dbReference type="SAM" id="MobiDB-lite"/>
    </source>
</evidence>
<organism evidence="5 6">
    <name type="scientific">Spirodela intermedia</name>
    <name type="common">Intermediate duckweed</name>
    <dbReference type="NCBI Taxonomy" id="51605"/>
    <lineage>
        <taxon>Eukaryota</taxon>
        <taxon>Viridiplantae</taxon>
        <taxon>Streptophyta</taxon>
        <taxon>Embryophyta</taxon>
        <taxon>Tracheophyta</taxon>
        <taxon>Spermatophyta</taxon>
        <taxon>Magnoliopsida</taxon>
        <taxon>Liliopsida</taxon>
        <taxon>Araceae</taxon>
        <taxon>Lemnoideae</taxon>
        <taxon>Spirodela</taxon>
    </lineage>
</organism>
<keyword evidence="2" id="KW-0808">Transferase</keyword>
<dbReference type="Proteomes" id="UP000663760">
    <property type="component" value="Chromosome 6"/>
</dbReference>
<dbReference type="GO" id="GO:0016747">
    <property type="term" value="F:acyltransferase activity, transferring groups other than amino-acyl groups"/>
    <property type="evidence" value="ECO:0007669"/>
    <property type="project" value="TreeGrafter"/>
</dbReference>
<sequence>MEAEVVYLCKRTAVSSLSMWPGELRRLSVLDCTMEPYSLRAVYYYPRCPPTAGTISKLKESLAELLNTYRPVAGRLHRTAEGRWAIKCNEAGVRMVEATAKGSVEEWLQKVERAQEMKLIFWEDMYRRSDFWSTFYIQLTQFERGGLAIGISCAHMQADAACLSALVTAWADMNLLGKMLSPPCFHPLPPPRVGGSPTRQHSPSRPLVDHYASSMESEIHETGRFATATFAFSDETVKSILAEAQVAGDSTTSPRVFAALAALFWAAVSRAKGKDHGLVDMAVCMDAREVLNLSKSFFGNAMVFAGVRGGEIGGGRLEAAAKAIADATKAIDYEGVTDLMEWLDSRTSEEETGGPALMLCSRRLLCANWEGLDPHLATFEQGVGPIHVSYYLEPVTGEGQILVLPSPRGEKTLGRVVAVTLPEAQLGRLRVDGHILGYQTKTHPNDPEQGQHLKADART</sequence>
<comment type="similarity">
    <text evidence="1">Belongs to the plant acyltransferase family.</text>
</comment>
<dbReference type="OrthoDB" id="756073at2759"/>
<dbReference type="Pfam" id="PF02458">
    <property type="entry name" value="Transferase"/>
    <property type="match status" value="1"/>
</dbReference>
<dbReference type="InterPro" id="IPR050317">
    <property type="entry name" value="Plant_Fungal_Acyltransferase"/>
</dbReference>
<dbReference type="PANTHER" id="PTHR31642">
    <property type="entry name" value="TRICHOTHECENE 3-O-ACETYLTRANSFERASE"/>
    <property type="match status" value="1"/>
</dbReference>
<feature type="compositionally biased region" description="Basic and acidic residues" evidence="4">
    <location>
        <begin position="443"/>
        <end position="459"/>
    </location>
</feature>
<dbReference type="Gene3D" id="3.30.559.10">
    <property type="entry name" value="Chloramphenicol acetyltransferase-like domain"/>
    <property type="match status" value="2"/>
</dbReference>
<dbReference type="EMBL" id="LR746269">
    <property type="protein sequence ID" value="CAA7397169.1"/>
    <property type="molecule type" value="Genomic_DNA"/>
</dbReference>
<name>A0A7I8KH84_SPIIN</name>
<reference evidence="5" key="1">
    <citation type="submission" date="2020-02" db="EMBL/GenBank/DDBJ databases">
        <authorList>
            <person name="Scholz U."/>
            <person name="Mascher M."/>
            <person name="Fiebig A."/>
        </authorList>
    </citation>
    <scope>NUCLEOTIDE SEQUENCE</scope>
</reference>
<protein>
    <submittedName>
        <fullName evidence="5">Uncharacterized protein</fullName>
    </submittedName>
</protein>